<accession>A0A9D4RT49</accession>
<evidence type="ECO:0000313" key="1">
    <source>
        <dbReference type="EMBL" id="KAH3880681.1"/>
    </source>
</evidence>
<dbReference type="AlphaFoldDB" id="A0A9D4RT49"/>
<keyword evidence="2" id="KW-1185">Reference proteome</keyword>
<dbReference type="EMBL" id="JAIWYP010000001">
    <property type="protein sequence ID" value="KAH3880681.1"/>
    <property type="molecule type" value="Genomic_DNA"/>
</dbReference>
<gene>
    <name evidence="1" type="ORF">DPMN_004603</name>
</gene>
<sequence>MAIFKQEHRLAGADRSSIFFLKVKGLSFSITKEGGCGGVGVGTGDGLGKRSKLFAILIEERFVSVGWSGALPIGWSKGGYWLFPMNQRECTALHCALRSDMALRGKGEGVQCSQHTRVTGQPRPFF</sequence>
<reference evidence="1" key="1">
    <citation type="journal article" date="2019" name="bioRxiv">
        <title>The Genome of the Zebra Mussel, Dreissena polymorpha: A Resource for Invasive Species Research.</title>
        <authorList>
            <person name="McCartney M.A."/>
            <person name="Auch B."/>
            <person name="Kono T."/>
            <person name="Mallez S."/>
            <person name="Zhang Y."/>
            <person name="Obille A."/>
            <person name="Becker A."/>
            <person name="Abrahante J.E."/>
            <person name="Garbe J."/>
            <person name="Badalamenti J.P."/>
            <person name="Herman A."/>
            <person name="Mangelson H."/>
            <person name="Liachko I."/>
            <person name="Sullivan S."/>
            <person name="Sone E.D."/>
            <person name="Koren S."/>
            <person name="Silverstein K.A.T."/>
            <person name="Beckman K.B."/>
            <person name="Gohl D.M."/>
        </authorList>
    </citation>
    <scope>NUCLEOTIDE SEQUENCE</scope>
    <source>
        <strain evidence="1">Duluth1</strain>
        <tissue evidence="1">Whole animal</tissue>
    </source>
</reference>
<name>A0A9D4RT49_DREPO</name>
<proteinExistence type="predicted"/>
<comment type="caution">
    <text evidence="1">The sequence shown here is derived from an EMBL/GenBank/DDBJ whole genome shotgun (WGS) entry which is preliminary data.</text>
</comment>
<dbReference type="Proteomes" id="UP000828390">
    <property type="component" value="Unassembled WGS sequence"/>
</dbReference>
<evidence type="ECO:0000313" key="2">
    <source>
        <dbReference type="Proteomes" id="UP000828390"/>
    </source>
</evidence>
<organism evidence="1 2">
    <name type="scientific">Dreissena polymorpha</name>
    <name type="common">Zebra mussel</name>
    <name type="synonym">Mytilus polymorpha</name>
    <dbReference type="NCBI Taxonomy" id="45954"/>
    <lineage>
        <taxon>Eukaryota</taxon>
        <taxon>Metazoa</taxon>
        <taxon>Spiralia</taxon>
        <taxon>Lophotrochozoa</taxon>
        <taxon>Mollusca</taxon>
        <taxon>Bivalvia</taxon>
        <taxon>Autobranchia</taxon>
        <taxon>Heteroconchia</taxon>
        <taxon>Euheterodonta</taxon>
        <taxon>Imparidentia</taxon>
        <taxon>Neoheterodontei</taxon>
        <taxon>Myida</taxon>
        <taxon>Dreissenoidea</taxon>
        <taxon>Dreissenidae</taxon>
        <taxon>Dreissena</taxon>
    </lineage>
</organism>
<reference evidence="1" key="2">
    <citation type="submission" date="2020-11" db="EMBL/GenBank/DDBJ databases">
        <authorList>
            <person name="McCartney M.A."/>
            <person name="Auch B."/>
            <person name="Kono T."/>
            <person name="Mallez S."/>
            <person name="Becker A."/>
            <person name="Gohl D.M."/>
            <person name="Silverstein K.A.T."/>
            <person name="Koren S."/>
            <person name="Bechman K.B."/>
            <person name="Herman A."/>
            <person name="Abrahante J.E."/>
            <person name="Garbe J."/>
        </authorList>
    </citation>
    <scope>NUCLEOTIDE SEQUENCE</scope>
    <source>
        <strain evidence="1">Duluth1</strain>
        <tissue evidence="1">Whole animal</tissue>
    </source>
</reference>
<protein>
    <submittedName>
        <fullName evidence="1">Uncharacterized protein</fullName>
    </submittedName>
</protein>